<evidence type="ECO:0000256" key="5">
    <source>
        <dbReference type="ARBA" id="ARBA00023054"/>
    </source>
</evidence>
<evidence type="ECO:0000256" key="12">
    <source>
        <dbReference type="SAM" id="MobiDB-lite"/>
    </source>
</evidence>
<dbReference type="Pfam" id="PF05914">
    <property type="entry name" value="RIB43A"/>
    <property type="match status" value="1"/>
</dbReference>
<dbReference type="Proteomes" id="UP001148018">
    <property type="component" value="Unassembled WGS sequence"/>
</dbReference>
<evidence type="ECO:0000256" key="4">
    <source>
        <dbReference type="ARBA" id="ARBA00022846"/>
    </source>
</evidence>
<feature type="region of interest" description="Disordered" evidence="12">
    <location>
        <begin position="1"/>
        <end position="23"/>
    </location>
</feature>
<keyword evidence="6" id="KW-0969">Cilium</keyword>
<keyword evidence="8" id="KW-0966">Cell projection</keyword>
<evidence type="ECO:0000256" key="7">
    <source>
        <dbReference type="ARBA" id="ARBA00023212"/>
    </source>
</evidence>
<comment type="caution">
    <text evidence="13">The sequence shown here is derived from an EMBL/GenBank/DDBJ whole genome shotgun (WGS) entry which is preliminary data.</text>
</comment>
<evidence type="ECO:0000313" key="13">
    <source>
        <dbReference type="EMBL" id="KAJ3586116.1"/>
    </source>
</evidence>
<evidence type="ECO:0000313" key="14">
    <source>
        <dbReference type="Proteomes" id="UP001148018"/>
    </source>
</evidence>
<evidence type="ECO:0000256" key="3">
    <source>
        <dbReference type="ARBA" id="ARBA00022490"/>
    </source>
</evidence>
<accession>A0A9Q0DD04</accession>
<gene>
    <name evidence="13" type="ORF">NHX12_012517</name>
</gene>
<dbReference type="PANTHER" id="PTHR14517:SF11">
    <property type="entry name" value="RIB43A-LIKE WITH COILED-COILS PROTEIN 1"/>
    <property type="match status" value="1"/>
</dbReference>
<evidence type="ECO:0000256" key="6">
    <source>
        <dbReference type="ARBA" id="ARBA00023069"/>
    </source>
</evidence>
<keyword evidence="7" id="KW-0206">Cytoskeleton</keyword>
<keyword evidence="3" id="KW-0963">Cytoplasm</keyword>
<evidence type="ECO:0000256" key="10">
    <source>
        <dbReference type="ARBA" id="ARBA00046435"/>
    </source>
</evidence>
<reference evidence="13" key="1">
    <citation type="submission" date="2022-07" db="EMBL/GenBank/DDBJ databases">
        <title>Chromosome-level genome of Muraenolepis orangiensis.</title>
        <authorList>
            <person name="Kim J."/>
        </authorList>
    </citation>
    <scope>NUCLEOTIDE SEQUENCE</scope>
    <source>
        <strain evidence="13">KU_S4_2022</strain>
        <tissue evidence="13">Muscle</tissue>
    </source>
</reference>
<dbReference type="OrthoDB" id="429119at2759"/>
<dbReference type="AlphaFoldDB" id="A0A9Q0DD04"/>
<evidence type="ECO:0000256" key="8">
    <source>
        <dbReference type="ARBA" id="ARBA00023273"/>
    </source>
</evidence>
<evidence type="ECO:0000256" key="11">
    <source>
        <dbReference type="SAM" id="Coils"/>
    </source>
</evidence>
<dbReference type="InterPro" id="IPR008805">
    <property type="entry name" value="RIB43A"/>
</dbReference>
<keyword evidence="14" id="KW-1185">Reference proteome</keyword>
<name>A0A9Q0DD04_9TELE</name>
<feature type="coiled-coil region" evidence="11">
    <location>
        <begin position="43"/>
        <end position="70"/>
    </location>
</feature>
<keyword evidence="5 11" id="KW-0175">Coiled coil</keyword>
<sequence length="134" mass="15978">MGHMVTSDMLTECPEAAERGPGRVMADRWRGMTPQQLSAIYGEREEQRLRAQKQREAERAREAAWDLQQMSLASRGEEEERRERELQRERKIQLDQYNVQLAKEQQAHQEYLDKKLYTNEPSRDYFNQFNTASR</sequence>
<comment type="similarity">
    <text evidence="2">Belongs to the RIB43A family.</text>
</comment>
<dbReference type="EMBL" id="JANIIK010000117">
    <property type="protein sequence ID" value="KAJ3586116.1"/>
    <property type="molecule type" value="Genomic_DNA"/>
</dbReference>
<comment type="subcellular location">
    <subcellularLocation>
        <location evidence="1">Cytoplasm</location>
        <location evidence="1">Cytoskeleton</location>
        <location evidence="1">Flagellum axoneme</location>
    </subcellularLocation>
</comment>
<keyword evidence="4" id="KW-0282">Flagellum</keyword>
<evidence type="ECO:0000256" key="2">
    <source>
        <dbReference type="ARBA" id="ARBA00006875"/>
    </source>
</evidence>
<protein>
    <recommendedName>
        <fullName evidence="9">RIB43A-like with coiled-coils protein 1</fullName>
    </recommendedName>
</protein>
<evidence type="ECO:0000256" key="9">
    <source>
        <dbReference type="ARBA" id="ARBA00041087"/>
    </source>
</evidence>
<proteinExistence type="inferred from homology"/>
<comment type="subunit">
    <text evidence="10">Microtubule inner protein component of sperm flagellar doublet microtubules.</text>
</comment>
<dbReference type="PANTHER" id="PTHR14517">
    <property type="entry name" value="RIB43A-RELATED"/>
    <property type="match status" value="1"/>
</dbReference>
<evidence type="ECO:0000256" key="1">
    <source>
        <dbReference type="ARBA" id="ARBA00004611"/>
    </source>
</evidence>
<organism evidence="13 14">
    <name type="scientific">Muraenolepis orangiensis</name>
    <name type="common">Patagonian moray cod</name>
    <dbReference type="NCBI Taxonomy" id="630683"/>
    <lineage>
        <taxon>Eukaryota</taxon>
        <taxon>Metazoa</taxon>
        <taxon>Chordata</taxon>
        <taxon>Craniata</taxon>
        <taxon>Vertebrata</taxon>
        <taxon>Euteleostomi</taxon>
        <taxon>Actinopterygii</taxon>
        <taxon>Neopterygii</taxon>
        <taxon>Teleostei</taxon>
        <taxon>Neoteleostei</taxon>
        <taxon>Acanthomorphata</taxon>
        <taxon>Zeiogadaria</taxon>
        <taxon>Gadariae</taxon>
        <taxon>Gadiformes</taxon>
        <taxon>Muraenolepidoidei</taxon>
        <taxon>Muraenolepididae</taxon>
        <taxon>Muraenolepis</taxon>
    </lineage>
</organism>